<dbReference type="RefSeq" id="WP_078366553.1">
    <property type="nucleotide sequence ID" value="NZ_MTJN01000002.1"/>
</dbReference>
<gene>
    <name evidence="4" type="ORF">RF819_19945</name>
</gene>
<dbReference type="STRING" id="28066.RF819_19945"/>
<feature type="compositionally biased region" description="Low complexity" evidence="1">
    <location>
        <begin position="76"/>
        <end position="113"/>
    </location>
</feature>
<accession>A0A1T1AXH0</accession>
<feature type="signal peptide" evidence="3">
    <location>
        <begin position="1"/>
        <end position="30"/>
    </location>
</feature>
<comment type="caution">
    <text evidence="4">The sequence shown here is derived from an EMBL/GenBank/DDBJ whole genome shotgun (WGS) entry which is preliminary data.</text>
</comment>
<evidence type="ECO:0000256" key="1">
    <source>
        <dbReference type="SAM" id="MobiDB-lite"/>
    </source>
</evidence>
<keyword evidence="5" id="KW-1185">Reference proteome</keyword>
<evidence type="ECO:0000256" key="3">
    <source>
        <dbReference type="SAM" id="SignalP"/>
    </source>
</evidence>
<feature type="region of interest" description="Disordered" evidence="1">
    <location>
        <begin position="152"/>
        <end position="187"/>
    </location>
</feature>
<feature type="chain" id="PRO_5012164975" evidence="3">
    <location>
        <begin position="31"/>
        <end position="274"/>
    </location>
</feature>
<keyword evidence="2" id="KW-0472">Membrane</keyword>
<protein>
    <submittedName>
        <fullName evidence="4">Uncharacterized protein</fullName>
    </submittedName>
</protein>
<keyword evidence="2" id="KW-1133">Transmembrane helix</keyword>
<evidence type="ECO:0000256" key="2">
    <source>
        <dbReference type="SAM" id="Phobius"/>
    </source>
</evidence>
<name>A0A1T1AXH0_RHOFE</name>
<reference evidence="4 5" key="1">
    <citation type="submission" date="2017-01" db="EMBL/GenBank/DDBJ databases">
        <title>Genome sequencing of Rhodoferax fermentans JCM 7819.</title>
        <authorList>
            <person name="Kim Y.J."/>
            <person name="Farh M.E.-A."/>
            <person name="Yang D.-C."/>
        </authorList>
    </citation>
    <scope>NUCLEOTIDE SEQUENCE [LARGE SCALE GENOMIC DNA]</scope>
    <source>
        <strain evidence="4 5">JCM 7819</strain>
    </source>
</reference>
<dbReference type="OrthoDB" id="9986450at2"/>
<feature type="transmembrane region" description="Helical" evidence="2">
    <location>
        <begin position="205"/>
        <end position="226"/>
    </location>
</feature>
<feature type="compositionally biased region" description="Polar residues" evidence="1">
    <location>
        <begin position="154"/>
        <end position="173"/>
    </location>
</feature>
<dbReference type="AlphaFoldDB" id="A0A1T1AXH0"/>
<feature type="region of interest" description="Disordered" evidence="1">
    <location>
        <begin position="76"/>
        <end position="116"/>
    </location>
</feature>
<keyword evidence="3" id="KW-0732">Signal</keyword>
<dbReference type="EMBL" id="MTJN01000002">
    <property type="protein sequence ID" value="OOV08665.1"/>
    <property type="molecule type" value="Genomic_DNA"/>
</dbReference>
<evidence type="ECO:0000313" key="4">
    <source>
        <dbReference type="EMBL" id="OOV08665.1"/>
    </source>
</evidence>
<keyword evidence="2" id="KW-0812">Transmembrane</keyword>
<evidence type="ECO:0000313" key="5">
    <source>
        <dbReference type="Proteomes" id="UP000190750"/>
    </source>
</evidence>
<dbReference type="Proteomes" id="UP000190750">
    <property type="component" value="Unassembled WGS sequence"/>
</dbReference>
<sequence length="274" mass="29418">MFKTSHRLPRLASLVLATTCLCGLSLPAGAGPVVLQDGKAPADAMVDTSKLVTLEHQDTIPVDELIHWDKPAATASQGRASSATAAQAAASSPAKPAQAAASAATAASTQQPTVGDELRKNIKESVRPVYEQLLESGAIDAVHDVKESLGLNKGQWNDPAQASGQPKATNQWDTPEAFQPPRTAAQAQMDRELAGMMREKLIDQITPWVIGLVGLYILAYLTKLLYGYVRWKSARRVEQRIHRAKRQAARSQRSARAPGSPPTHQAPLESDKPV</sequence>
<feature type="region of interest" description="Disordered" evidence="1">
    <location>
        <begin position="242"/>
        <end position="274"/>
    </location>
</feature>
<organism evidence="4 5">
    <name type="scientific">Rhodoferax fermentans</name>
    <dbReference type="NCBI Taxonomy" id="28066"/>
    <lineage>
        <taxon>Bacteria</taxon>
        <taxon>Pseudomonadati</taxon>
        <taxon>Pseudomonadota</taxon>
        <taxon>Betaproteobacteria</taxon>
        <taxon>Burkholderiales</taxon>
        <taxon>Comamonadaceae</taxon>
        <taxon>Rhodoferax</taxon>
    </lineage>
</organism>
<proteinExistence type="predicted"/>